<sequence>MTSNTAAGPSTQLCTKCRAQEATLDQRSHAVCVDCFTKFINTKSVKQLGILGKETKPPIIPNPSGSGPPTIGTRRYLLGLSLGVSSTCLLQLLHENCQFQLSKGRSSPFELTVVHIYNDTFTTSSTAESLLSPYKTRYPSFTFLSHPLSDALALASINWPELCASLSLPASHPTSLKEFLVSLPASQASQTDIINLLTRHLLLSLTTSANSQALLLGHSTTAIAELTLSQTAKGRGFSLPWMINDGLFTFSDQQVLVFHPLRDILRKELIEFTKLTSPPLEGLIPDEAKQEGQVLNHKDLSIEEVMTRYFADVEKNYPSVVANVARTSARLVRIFENGEEKGCGLCGMPMDGEGDERW</sequence>
<comment type="caution">
    <text evidence="3">The sequence shown here is derived from an EMBL/GenBank/DDBJ whole genome shotgun (WGS) entry which is preliminary data.</text>
</comment>
<evidence type="ECO:0000256" key="2">
    <source>
        <dbReference type="ARBA" id="ARBA00022694"/>
    </source>
</evidence>
<gene>
    <name evidence="3" type="ORF">QBC40DRAFT_200352</name>
</gene>
<accession>A0AAN7AVE1</accession>
<dbReference type="PANTHER" id="PTHR20882:SF14">
    <property type="entry name" value="CYTOPLASMIC TRNA 2-THIOLATION PROTEIN 2"/>
    <property type="match status" value="1"/>
</dbReference>
<keyword evidence="2" id="KW-0819">tRNA processing</keyword>
<evidence type="ECO:0000313" key="4">
    <source>
        <dbReference type="Proteomes" id="UP001303160"/>
    </source>
</evidence>
<dbReference type="InterPro" id="IPR014729">
    <property type="entry name" value="Rossmann-like_a/b/a_fold"/>
</dbReference>
<reference evidence="3" key="1">
    <citation type="journal article" date="2023" name="Mol. Phylogenet. Evol.">
        <title>Genome-scale phylogeny and comparative genomics of the fungal order Sordariales.</title>
        <authorList>
            <person name="Hensen N."/>
            <person name="Bonometti L."/>
            <person name="Westerberg I."/>
            <person name="Brannstrom I.O."/>
            <person name="Guillou S."/>
            <person name="Cros-Aarteil S."/>
            <person name="Calhoun S."/>
            <person name="Haridas S."/>
            <person name="Kuo A."/>
            <person name="Mondo S."/>
            <person name="Pangilinan J."/>
            <person name="Riley R."/>
            <person name="LaButti K."/>
            <person name="Andreopoulos B."/>
            <person name="Lipzen A."/>
            <person name="Chen C."/>
            <person name="Yan M."/>
            <person name="Daum C."/>
            <person name="Ng V."/>
            <person name="Clum A."/>
            <person name="Steindorff A."/>
            <person name="Ohm R.A."/>
            <person name="Martin F."/>
            <person name="Silar P."/>
            <person name="Natvig D.O."/>
            <person name="Lalanne C."/>
            <person name="Gautier V."/>
            <person name="Ament-Velasquez S.L."/>
            <person name="Kruys A."/>
            <person name="Hutchinson M.I."/>
            <person name="Powell A.J."/>
            <person name="Barry K."/>
            <person name="Miller A.N."/>
            <person name="Grigoriev I.V."/>
            <person name="Debuchy R."/>
            <person name="Gladieux P."/>
            <person name="Hiltunen Thoren M."/>
            <person name="Johannesson H."/>
        </authorList>
    </citation>
    <scope>NUCLEOTIDE SEQUENCE</scope>
    <source>
        <strain evidence="3">CBS 315.58</strain>
    </source>
</reference>
<protein>
    <recommendedName>
        <fullName evidence="5">Cytoplasmic tRNA 2-thiolation protein 2</fullName>
    </recommendedName>
</protein>
<dbReference type="AlphaFoldDB" id="A0AAN7AVE1"/>
<dbReference type="Pfam" id="PF10288">
    <property type="entry name" value="CTU2"/>
    <property type="match status" value="1"/>
</dbReference>
<dbReference type="GO" id="GO:0002143">
    <property type="term" value="P:tRNA wobble position uridine thiolation"/>
    <property type="evidence" value="ECO:0007669"/>
    <property type="project" value="TreeGrafter"/>
</dbReference>
<dbReference type="Gene3D" id="3.40.50.620">
    <property type="entry name" value="HUPs"/>
    <property type="match status" value="1"/>
</dbReference>
<reference evidence="3" key="2">
    <citation type="submission" date="2023-05" db="EMBL/GenBank/DDBJ databases">
        <authorList>
            <consortium name="Lawrence Berkeley National Laboratory"/>
            <person name="Steindorff A."/>
            <person name="Hensen N."/>
            <person name="Bonometti L."/>
            <person name="Westerberg I."/>
            <person name="Brannstrom I.O."/>
            <person name="Guillou S."/>
            <person name="Cros-Aarteil S."/>
            <person name="Calhoun S."/>
            <person name="Haridas S."/>
            <person name="Kuo A."/>
            <person name="Mondo S."/>
            <person name="Pangilinan J."/>
            <person name="Riley R."/>
            <person name="Labutti K."/>
            <person name="Andreopoulos B."/>
            <person name="Lipzen A."/>
            <person name="Chen C."/>
            <person name="Yanf M."/>
            <person name="Daum C."/>
            <person name="Ng V."/>
            <person name="Clum A."/>
            <person name="Ohm R."/>
            <person name="Martin F."/>
            <person name="Silar P."/>
            <person name="Natvig D."/>
            <person name="Lalanne C."/>
            <person name="Gautier V."/>
            <person name="Ament-Velasquez S.L."/>
            <person name="Kruys A."/>
            <person name="Hutchinson M.I."/>
            <person name="Powell A.J."/>
            <person name="Barry K."/>
            <person name="Miller A.N."/>
            <person name="Grigoriev I.V."/>
            <person name="Debuchy R."/>
            <person name="Gladieux P."/>
            <person name="Thoren M.H."/>
            <person name="Johannesson H."/>
        </authorList>
    </citation>
    <scope>NUCLEOTIDE SEQUENCE</scope>
    <source>
        <strain evidence="3">CBS 315.58</strain>
    </source>
</reference>
<feature type="non-terminal residue" evidence="3">
    <location>
        <position position="358"/>
    </location>
</feature>
<dbReference type="InterPro" id="IPR019407">
    <property type="entry name" value="CTU2"/>
</dbReference>
<dbReference type="Proteomes" id="UP001303160">
    <property type="component" value="Unassembled WGS sequence"/>
</dbReference>
<dbReference type="GO" id="GO:0000049">
    <property type="term" value="F:tRNA binding"/>
    <property type="evidence" value="ECO:0007669"/>
    <property type="project" value="InterPro"/>
</dbReference>
<evidence type="ECO:0008006" key="5">
    <source>
        <dbReference type="Google" id="ProtNLM"/>
    </source>
</evidence>
<keyword evidence="1" id="KW-0963">Cytoplasm</keyword>
<organism evidence="3 4">
    <name type="scientific">Triangularia verruculosa</name>
    <dbReference type="NCBI Taxonomy" id="2587418"/>
    <lineage>
        <taxon>Eukaryota</taxon>
        <taxon>Fungi</taxon>
        <taxon>Dikarya</taxon>
        <taxon>Ascomycota</taxon>
        <taxon>Pezizomycotina</taxon>
        <taxon>Sordariomycetes</taxon>
        <taxon>Sordariomycetidae</taxon>
        <taxon>Sordariales</taxon>
        <taxon>Podosporaceae</taxon>
        <taxon>Triangularia</taxon>
    </lineage>
</organism>
<proteinExistence type="inferred from homology"/>
<dbReference type="SUPFAM" id="SSF52402">
    <property type="entry name" value="Adenine nucleotide alpha hydrolases-like"/>
    <property type="match status" value="1"/>
</dbReference>
<dbReference type="PANTHER" id="PTHR20882">
    <property type="entry name" value="CYTOPLASMIC TRNA 2-THIOLATION PROTEIN 2"/>
    <property type="match status" value="1"/>
</dbReference>
<name>A0AAN7AVE1_9PEZI</name>
<evidence type="ECO:0000313" key="3">
    <source>
        <dbReference type="EMBL" id="KAK4200544.1"/>
    </source>
</evidence>
<keyword evidence="4" id="KW-1185">Reference proteome</keyword>
<dbReference type="GO" id="GO:0005829">
    <property type="term" value="C:cytosol"/>
    <property type="evidence" value="ECO:0007669"/>
    <property type="project" value="TreeGrafter"/>
</dbReference>
<dbReference type="GO" id="GO:0016783">
    <property type="term" value="F:sulfurtransferase activity"/>
    <property type="evidence" value="ECO:0007669"/>
    <property type="project" value="TreeGrafter"/>
</dbReference>
<evidence type="ECO:0000256" key="1">
    <source>
        <dbReference type="ARBA" id="ARBA00022490"/>
    </source>
</evidence>
<dbReference type="HAMAP" id="MF_03054">
    <property type="entry name" value="CTU2"/>
    <property type="match status" value="1"/>
</dbReference>
<dbReference type="EMBL" id="MU863918">
    <property type="protein sequence ID" value="KAK4200544.1"/>
    <property type="molecule type" value="Genomic_DNA"/>
</dbReference>